<dbReference type="Pfam" id="PF13649">
    <property type="entry name" value="Methyltransf_25"/>
    <property type="match status" value="1"/>
</dbReference>
<protein>
    <recommendedName>
        <fullName evidence="1">Methyltransferase domain-containing protein</fullName>
    </recommendedName>
</protein>
<feature type="domain" description="Methyltransferase" evidence="1">
    <location>
        <begin position="52"/>
        <end position="148"/>
    </location>
</feature>
<name>A0A1W0ABL8_9STRA</name>
<dbReference type="OrthoDB" id="540004at2759"/>
<dbReference type="InterPro" id="IPR041698">
    <property type="entry name" value="Methyltransf_25"/>
</dbReference>
<accession>A0A1W0ABL8</accession>
<organism evidence="2 3">
    <name type="scientific">Thraustotheca clavata</name>
    <dbReference type="NCBI Taxonomy" id="74557"/>
    <lineage>
        <taxon>Eukaryota</taxon>
        <taxon>Sar</taxon>
        <taxon>Stramenopiles</taxon>
        <taxon>Oomycota</taxon>
        <taxon>Saprolegniomycetes</taxon>
        <taxon>Saprolegniales</taxon>
        <taxon>Achlyaceae</taxon>
        <taxon>Thraustotheca</taxon>
    </lineage>
</organism>
<dbReference type="InterPro" id="IPR029063">
    <property type="entry name" value="SAM-dependent_MTases_sf"/>
</dbReference>
<sequence>MKTAATIALGAIVFFGGIKLVRGKIYDAIIVKLTTEWYRVVLDALPAKTTMLDVGIGTGKALLNNRSLLVSKEISVDGVDYDKDYVVDCKANVVQSKMNEQIQVFHASIYDYDTTTKYDAVYFSASLMIMPDPVQAIKHTLSFLRPNGHVFVTLTVQTKVSWFIKMFKPLLKFFTTIDFGSVTYESDLLLTFQRAGLKILHERCLNGSTRTSTRSYRFYHLTRA</sequence>
<evidence type="ECO:0000313" key="3">
    <source>
        <dbReference type="Proteomes" id="UP000243217"/>
    </source>
</evidence>
<dbReference type="SUPFAM" id="SSF53335">
    <property type="entry name" value="S-adenosyl-L-methionine-dependent methyltransferases"/>
    <property type="match status" value="1"/>
</dbReference>
<dbReference type="Proteomes" id="UP000243217">
    <property type="component" value="Unassembled WGS sequence"/>
</dbReference>
<gene>
    <name evidence="2" type="ORF">THRCLA_00593</name>
</gene>
<dbReference type="EMBL" id="JNBS01000243">
    <property type="protein sequence ID" value="OQS07400.1"/>
    <property type="molecule type" value="Genomic_DNA"/>
</dbReference>
<evidence type="ECO:0000313" key="2">
    <source>
        <dbReference type="EMBL" id="OQS07400.1"/>
    </source>
</evidence>
<keyword evidence="3" id="KW-1185">Reference proteome</keyword>
<dbReference type="Gene3D" id="3.40.50.150">
    <property type="entry name" value="Vaccinia Virus protein VP39"/>
    <property type="match status" value="1"/>
</dbReference>
<evidence type="ECO:0000259" key="1">
    <source>
        <dbReference type="Pfam" id="PF13649"/>
    </source>
</evidence>
<comment type="caution">
    <text evidence="2">The sequence shown here is derived from an EMBL/GenBank/DDBJ whole genome shotgun (WGS) entry which is preliminary data.</text>
</comment>
<dbReference type="AlphaFoldDB" id="A0A1W0ABL8"/>
<proteinExistence type="predicted"/>
<reference evidence="2 3" key="1">
    <citation type="journal article" date="2014" name="Genome Biol. Evol.">
        <title>The secreted proteins of Achlya hypogyna and Thraustotheca clavata identify the ancestral oomycete secretome and reveal gene acquisitions by horizontal gene transfer.</title>
        <authorList>
            <person name="Misner I."/>
            <person name="Blouin N."/>
            <person name="Leonard G."/>
            <person name="Richards T.A."/>
            <person name="Lane C.E."/>
        </authorList>
    </citation>
    <scope>NUCLEOTIDE SEQUENCE [LARGE SCALE GENOMIC DNA]</scope>
    <source>
        <strain evidence="2 3">ATCC 34112</strain>
    </source>
</reference>